<dbReference type="PANTHER" id="PTHR43072:SF23">
    <property type="entry name" value="UPF0039 PROTEIN C11D3.02C"/>
    <property type="match status" value="1"/>
</dbReference>
<dbReference type="InterPro" id="IPR016181">
    <property type="entry name" value="Acyl_CoA_acyltransferase"/>
</dbReference>
<dbReference type="EMBL" id="JAAMFI010000001">
    <property type="protein sequence ID" value="MBS9334680.1"/>
    <property type="molecule type" value="Genomic_DNA"/>
</dbReference>
<name>A0ABS5QNP8_9LACO</name>
<dbReference type="CDD" id="cd04301">
    <property type="entry name" value="NAT_SF"/>
    <property type="match status" value="1"/>
</dbReference>
<dbReference type="Gene3D" id="3.40.630.30">
    <property type="match status" value="1"/>
</dbReference>
<dbReference type="PROSITE" id="PS51186">
    <property type="entry name" value="GNAT"/>
    <property type="match status" value="1"/>
</dbReference>
<dbReference type="Pfam" id="PF13420">
    <property type="entry name" value="Acetyltransf_4"/>
    <property type="match status" value="1"/>
</dbReference>
<protein>
    <submittedName>
        <fullName evidence="4">N-acetyltransferase</fullName>
    </submittedName>
</protein>
<gene>
    <name evidence="4" type="ORF">G6R27_01345</name>
</gene>
<evidence type="ECO:0000313" key="4">
    <source>
        <dbReference type="EMBL" id="MBS9334680.1"/>
    </source>
</evidence>
<proteinExistence type="predicted"/>
<accession>A0ABS5QNP8</accession>
<reference evidence="4 5" key="1">
    <citation type="submission" date="2020-02" db="EMBL/GenBank/DDBJ databases">
        <title>Fructobacillus sp. isolated from paper mulberry of Taiwan.</title>
        <authorList>
            <person name="Lin S.-T."/>
        </authorList>
    </citation>
    <scope>NUCLEOTIDE SEQUENCE [LARGE SCALE GENOMIC DNA]</scope>
    <source>
        <strain evidence="4 5">M1-10</strain>
    </source>
</reference>
<keyword evidence="5" id="KW-1185">Reference proteome</keyword>
<dbReference type="SUPFAM" id="SSF55729">
    <property type="entry name" value="Acyl-CoA N-acyltransferases (Nat)"/>
    <property type="match status" value="1"/>
</dbReference>
<keyword evidence="2" id="KW-0012">Acyltransferase</keyword>
<organism evidence="4 5">
    <name type="scientific">Fructobacillus papyriferae</name>
    <dbReference type="NCBI Taxonomy" id="2713171"/>
    <lineage>
        <taxon>Bacteria</taxon>
        <taxon>Bacillati</taxon>
        <taxon>Bacillota</taxon>
        <taxon>Bacilli</taxon>
        <taxon>Lactobacillales</taxon>
        <taxon>Lactobacillaceae</taxon>
        <taxon>Fructobacillus</taxon>
    </lineage>
</organism>
<dbReference type="RefSeq" id="WP_420798186.1">
    <property type="nucleotide sequence ID" value="NZ_JAAMFI010000001.1"/>
</dbReference>
<evidence type="ECO:0000259" key="3">
    <source>
        <dbReference type="PROSITE" id="PS51186"/>
    </source>
</evidence>
<sequence>MQIRTAQPSDGKQLLAIYQPYVEQTTVSFEYQTPTLAEFSSRIKQTLTDFPYLVVLEDNQILGYAYAHAYGERSAYQWSAEISVYIAEKAHGKGIGRSLYAEIEQILAKQNIVNITACITGENEASLAFHQKLGYEKVAQFKKIGFKNGQWLDTFWLQKELNRPEKPLPFIPFSKLSPKKKRYCTI</sequence>
<evidence type="ECO:0000313" key="5">
    <source>
        <dbReference type="Proteomes" id="UP001519418"/>
    </source>
</evidence>
<dbReference type="Proteomes" id="UP001519418">
    <property type="component" value="Unassembled WGS sequence"/>
</dbReference>
<feature type="domain" description="N-acetyltransferase" evidence="3">
    <location>
        <begin position="1"/>
        <end position="162"/>
    </location>
</feature>
<comment type="caution">
    <text evidence="4">The sequence shown here is derived from an EMBL/GenBank/DDBJ whole genome shotgun (WGS) entry which is preliminary data.</text>
</comment>
<dbReference type="InterPro" id="IPR000182">
    <property type="entry name" value="GNAT_dom"/>
</dbReference>
<keyword evidence="1" id="KW-0808">Transferase</keyword>
<evidence type="ECO:0000256" key="1">
    <source>
        <dbReference type="ARBA" id="ARBA00022679"/>
    </source>
</evidence>
<dbReference type="PANTHER" id="PTHR43072">
    <property type="entry name" value="N-ACETYLTRANSFERASE"/>
    <property type="match status" value="1"/>
</dbReference>
<evidence type="ECO:0000256" key="2">
    <source>
        <dbReference type="ARBA" id="ARBA00023315"/>
    </source>
</evidence>